<evidence type="ECO:0000313" key="2">
    <source>
        <dbReference type="Proteomes" id="UP001529510"/>
    </source>
</evidence>
<comment type="caution">
    <text evidence="1">The sequence shown here is derived from an EMBL/GenBank/DDBJ whole genome shotgun (WGS) entry which is preliminary data.</text>
</comment>
<evidence type="ECO:0000313" key="1">
    <source>
        <dbReference type="EMBL" id="KAL0147460.1"/>
    </source>
</evidence>
<dbReference type="AlphaFoldDB" id="A0ABD0MCX5"/>
<proteinExistence type="predicted"/>
<feature type="non-terminal residue" evidence="1">
    <location>
        <position position="1"/>
    </location>
</feature>
<protein>
    <submittedName>
        <fullName evidence="1">Uncharacterized protein</fullName>
    </submittedName>
</protein>
<name>A0ABD0MCX5_CIRMR</name>
<feature type="non-terminal residue" evidence="1">
    <location>
        <position position="76"/>
    </location>
</feature>
<keyword evidence="2" id="KW-1185">Reference proteome</keyword>
<reference evidence="1 2" key="1">
    <citation type="submission" date="2024-05" db="EMBL/GenBank/DDBJ databases">
        <title>Genome sequencing and assembly of Indian major carp, Cirrhinus mrigala (Hamilton, 1822).</title>
        <authorList>
            <person name="Mohindra V."/>
            <person name="Chowdhury L.M."/>
            <person name="Lal K."/>
            <person name="Jena J.K."/>
        </authorList>
    </citation>
    <scope>NUCLEOTIDE SEQUENCE [LARGE SCALE GENOMIC DNA]</scope>
    <source>
        <strain evidence="1">CM1030</strain>
        <tissue evidence="1">Blood</tissue>
    </source>
</reference>
<sequence length="76" mass="8865">FCHRPTKRASNRAAYSGMVCYDFYKRSGVRCSYTGRKISRKNPIDNALRPTLTGRSTEREFRRNMRFAISGEARKL</sequence>
<organism evidence="1 2">
    <name type="scientific">Cirrhinus mrigala</name>
    <name type="common">Mrigala</name>
    <dbReference type="NCBI Taxonomy" id="683832"/>
    <lineage>
        <taxon>Eukaryota</taxon>
        <taxon>Metazoa</taxon>
        <taxon>Chordata</taxon>
        <taxon>Craniata</taxon>
        <taxon>Vertebrata</taxon>
        <taxon>Euteleostomi</taxon>
        <taxon>Actinopterygii</taxon>
        <taxon>Neopterygii</taxon>
        <taxon>Teleostei</taxon>
        <taxon>Ostariophysi</taxon>
        <taxon>Cypriniformes</taxon>
        <taxon>Cyprinidae</taxon>
        <taxon>Labeoninae</taxon>
        <taxon>Labeonini</taxon>
        <taxon>Cirrhinus</taxon>
    </lineage>
</organism>
<dbReference type="Proteomes" id="UP001529510">
    <property type="component" value="Unassembled WGS sequence"/>
</dbReference>
<accession>A0ABD0MCX5</accession>
<dbReference type="EMBL" id="JAMKFB020000749">
    <property type="protein sequence ID" value="KAL0147460.1"/>
    <property type="molecule type" value="Genomic_DNA"/>
</dbReference>
<gene>
    <name evidence="1" type="ORF">M9458_057237</name>
</gene>